<evidence type="ECO:0000313" key="3">
    <source>
        <dbReference type="Proteomes" id="UP000284375"/>
    </source>
</evidence>
<proteinExistence type="predicted"/>
<dbReference type="Pfam" id="PF13621">
    <property type="entry name" value="Cupin_8"/>
    <property type="match status" value="1"/>
</dbReference>
<dbReference type="Gene3D" id="2.60.120.650">
    <property type="entry name" value="Cupin"/>
    <property type="match status" value="1"/>
</dbReference>
<dbReference type="PANTHER" id="PTHR12461:SF105">
    <property type="entry name" value="HYPOXIA-INDUCIBLE FACTOR 1-ALPHA INHIBITOR"/>
    <property type="match status" value="1"/>
</dbReference>
<gene>
    <name evidence="2" type="ORF">VSDG_01394</name>
</gene>
<protein>
    <recommendedName>
        <fullName evidence="1">JmjC domain-containing protein</fullName>
    </recommendedName>
</protein>
<reference evidence="2 3" key="1">
    <citation type="submission" date="2015-09" db="EMBL/GenBank/DDBJ databases">
        <title>Host preference determinants of Valsa canker pathogens revealed by comparative genomics.</title>
        <authorList>
            <person name="Yin Z."/>
            <person name="Huang L."/>
        </authorList>
    </citation>
    <scope>NUCLEOTIDE SEQUENCE [LARGE SCALE GENOMIC DNA]</scope>
    <source>
        <strain evidence="2 3">YSFL</strain>
    </source>
</reference>
<keyword evidence="3" id="KW-1185">Reference proteome</keyword>
<dbReference type="PANTHER" id="PTHR12461">
    <property type="entry name" value="HYPOXIA-INDUCIBLE FACTOR 1 ALPHA INHIBITOR-RELATED"/>
    <property type="match status" value="1"/>
</dbReference>
<dbReference type="InterPro" id="IPR003347">
    <property type="entry name" value="JmjC_dom"/>
</dbReference>
<dbReference type="SUPFAM" id="SSF51197">
    <property type="entry name" value="Clavaminate synthase-like"/>
    <property type="match status" value="1"/>
</dbReference>
<feature type="domain" description="JmjC" evidence="1">
    <location>
        <begin position="167"/>
        <end position="332"/>
    </location>
</feature>
<comment type="caution">
    <text evidence="2">The sequence shown here is derived from an EMBL/GenBank/DDBJ whole genome shotgun (WGS) entry which is preliminary data.</text>
</comment>
<dbReference type="OrthoDB" id="263283at2759"/>
<dbReference type="PROSITE" id="PS51184">
    <property type="entry name" value="JMJC"/>
    <property type="match status" value="1"/>
</dbReference>
<evidence type="ECO:0000313" key="2">
    <source>
        <dbReference type="EMBL" id="ROW03238.1"/>
    </source>
</evidence>
<dbReference type="AlphaFoldDB" id="A0A423WIU7"/>
<organism evidence="2 3">
    <name type="scientific">Cytospora chrysosperma</name>
    <name type="common">Cytospora canker fungus</name>
    <name type="synonym">Sphaeria chrysosperma</name>
    <dbReference type="NCBI Taxonomy" id="252740"/>
    <lineage>
        <taxon>Eukaryota</taxon>
        <taxon>Fungi</taxon>
        <taxon>Dikarya</taxon>
        <taxon>Ascomycota</taxon>
        <taxon>Pezizomycotina</taxon>
        <taxon>Sordariomycetes</taxon>
        <taxon>Sordariomycetidae</taxon>
        <taxon>Diaporthales</taxon>
        <taxon>Cytosporaceae</taxon>
        <taxon>Cytospora</taxon>
    </lineage>
</organism>
<dbReference type="Proteomes" id="UP000284375">
    <property type="component" value="Unassembled WGS sequence"/>
</dbReference>
<dbReference type="InterPro" id="IPR041667">
    <property type="entry name" value="Cupin_8"/>
</dbReference>
<sequence>MIDTQCFKDQAFDVGKPLLMKWQSDSASPISAIDKWFQPMREVNEHSKLMASTSHLTEMTATKHLETFSLARVPYELVYPQLHEGATGTEAVDQFIKSLEAENDPTRSTVGGILSRLLRQQVSHEYGSIKRGGTPEQQLLRFEAPLALLVAALRYNSEAKQVDRLRQLYIAQASLDDLPQELLKNLPTPRIVKNAGKGDIYASSIWLGLEPTYTPLHRDPNPNLFIQLCSSKVVRLLSPSHGDSVFRHLQMRLGRHGGSSRIRGPEMMEGPERKLSYEAIWGEPDTSGREIPMHEAYLTPGDALFIPKGWWHSIKSGFDDGRLNGSVNWWFR</sequence>
<evidence type="ECO:0000259" key="1">
    <source>
        <dbReference type="PROSITE" id="PS51184"/>
    </source>
</evidence>
<accession>A0A423WIU7</accession>
<name>A0A423WIU7_CYTCH</name>
<dbReference type="EMBL" id="LJZO01000003">
    <property type="protein sequence ID" value="ROW03238.1"/>
    <property type="molecule type" value="Genomic_DNA"/>
</dbReference>